<accession>A0A2N5GI89</accession>
<name>A0A2N5GI89_9BACI</name>
<protein>
    <submittedName>
        <fullName evidence="2">Protein xpaC</fullName>
    </submittedName>
</protein>
<gene>
    <name evidence="2" type="ORF">CU635_17720</name>
    <name evidence="3" type="ORF">CVD25_19000</name>
</gene>
<dbReference type="EMBL" id="PGVA01000047">
    <property type="protein sequence ID" value="PLR80641.1"/>
    <property type="molecule type" value="Genomic_DNA"/>
</dbReference>
<reference evidence="3 5" key="2">
    <citation type="submission" date="2017-12" db="EMBL/GenBank/DDBJ databases">
        <title>Comparative Functional Genomics of Dry Heat Resistant strains isolated from the Viking Spacecraft.</title>
        <authorList>
            <person name="Seuylemezian A."/>
            <person name="Cooper K."/>
            <person name="Vaishampayan P."/>
        </authorList>
    </citation>
    <scope>NUCLEOTIDE SEQUENCE [LARGE SCALE GENOMIC DNA]</scope>
    <source>
        <strain evidence="3 5">ATCC 29669</strain>
    </source>
</reference>
<feature type="transmembrane region" description="Helical" evidence="1">
    <location>
        <begin position="7"/>
        <end position="27"/>
    </location>
</feature>
<reference evidence="2 4" key="1">
    <citation type="submission" date="2017-11" db="EMBL/GenBank/DDBJ databases">
        <title>Comparitive Functional Genomics of Dry Heat Resistant strains isolated from the Viking Spacecraft.</title>
        <authorList>
            <person name="Seuylemezian A."/>
            <person name="Cooper K."/>
            <person name="Vaishampayan P."/>
        </authorList>
    </citation>
    <scope>NUCLEOTIDE SEQUENCE [LARGE SCALE GENOMIC DNA]</scope>
    <source>
        <strain evidence="2 4">M4.6</strain>
    </source>
</reference>
<evidence type="ECO:0000313" key="4">
    <source>
        <dbReference type="Proteomes" id="UP000234951"/>
    </source>
</evidence>
<dbReference type="AlphaFoldDB" id="A0A2N5GI89"/>
<comment type="caution">
    <text evidence="2">The sequence shown here is derived from an EMBL/GenBank/DDBJ whole genome shotgun (WGS) entry which is preliminary data.</text>
</comment>
<keyword evidence="5" id="KW-1185">Reference proteome</keyword>
<keyword evidence="1" id="KW-0472">Membrane</keyword>
<organism evidence="2 4">
    <name type="scientific">Bacillus canaveralius</name>
    <dbReference type="NCBI Taxonomy" id="1403243"/>
    <lineage>
        <taxon>Bacteria</taxon>
        <taxon>Bacillati</taxon>
        <taxon>Bacillota</taxon>
        <taxon>Bacilli</taxon>
        <taxon>Bacillales</taxon>
        <taxon>Bacillaceae</taxon>
        <taxon>Bacillus</taxon>
    </lineage>
</organism>
<evidence type="ECO:0000313" key="5">
    <source>
        <dbReference type="Proteomes" id="UP000235114"/>
    </source>
</evidence>
<keyword evidence="1" id="KW-0812">Transmembrane</keyword>
<dbReference type="EMBL" id="PGVD01000060">
    <property type="protein sequence ID" value="PLR91961.1"/>
    <property type="molecule type" value="Genomic_DNA"/>
</dbReference>
<keyword evidence="1" id="KW-1133">Transmembrane helix</keyword>
<dbReference type="Proteomes" id="UP000234951">
    <property type="component" value="Unassembled WGS sequence"/>
</dbReference>
<sequence length="212" mass="25193">MNPFLSFILYWMLLFPITVFVWLISFFAFDQTFALSVMYALACAFLIFIAVKSSLKSRFLKKHQLGRKEYKYIKKNLDEAKTKIKRLRKAFFQVRDIASFRQTLETVRISKRIYTITKKEPKRFYQAEQFYYSHLDSIVELAEKYAFLSAQPNKNTELAITLRDTRTALKDLSKTIEEDLNHVLSNDIDSLNYELDVVKYTIKPRHEDGRRL</sequence>
<evidence type="ECO:0000313" key="2">
    <source>
        <dbReference type="EMBL" id="PLR80641.1"/>
    </source>
</evidence>
<dbReference type="Proteomes" id="UP000235114">
    <property type="component" value="Unassembled WGS sequence"/>
</dbReference>
<dbReference type="InterPro" id="IPR018770">
    <property type="entry name" value="ChloroindolylP_hydrolase"/>
</dbReference>
<evidence type="ECO:0000256" key="1">
    <source>
        <dbReference type="SAM" id="Phobius"/>
    </source>
</evidence>
<dbReference type="Pfam" id="PF10112">
    <property type="entry name" value="Halogen_Hydrol"/>
    <property type="match status" value="1"/>
</dbReference>
<dbReference type="RefSeq" id="WP_101578711.1">
    <property type="nucleotide sequence ID" value="NZ_PGVA01000047.1"/>
</dbReference>
<proteinExistence type="predicted"/>
<evidence type="ECO:0000313" key="3">
    <source>
        <dbReference type="EMBL" id="PLR91961.1"/>
    </source>
</evidence>
<dbReference type="OrthoDB" id="2081028at2"/>
<feature type="transmembrane region" description="Helical" evidence="1">
    <location>
        <begin position="33"/>
        <end position="51"/>
    </location>
</feature>